<proteinExistence type="predicted"/>
<keyword evidence="1 4" id="KW-0808">Transferase</keyword>
<gene>
    <name evidence="4" type="ORF">GLW04_12760</name>
</gene>
<sequence length="391" mass="45278">MRDIIMISSVHPITDTRIYEKEAVSLAESGFSVHLYGIAEGGAASPVENLTLHSLRKRARTSRILTVFHLSREIGKYNHPIVHLHDPELLLLPVLRRFNKNVTFIYDMHEHFPSTIRTKEWLPALIRRPLSWLCARAEKAAMRRCEAVLFAESYYSSYYSSYYRETSAEPLTILNYPLNRKRQTKKVYKGRSIRLVYAGAVSTGRGFKEMLFLAKRLKEEKIPFTLDIVGRVPQELAVWAGGFLSFHQLQEKVQLHGRLPFREVDQIYQKSDIGLCLLHPEENYVQSMATKIYEYMQYSLPVLASNFPKWKELIAEAECGFTGDPFDTEWTVGAVKQLHADREQLHRLGENGVRMCRRHYQWDTQAEKLIGLYDRLMKEEGYESPVSSSAL</sequence>
<dbReference type="GO" id="GO:0009103">
    <property type="term" value="P:lipopolysaccharide biosynthetic process"/>
    <property type="evidence" value="ECO:0007669"/>
    <property type="project" value="TreeGrafter"/>
</dbReference>
<organism evidence="4 5">
    <name type="scientific">Halobacillus litoralis</name>
    <dbReference type="NCBI Taxonomy" id="45668"/>
    <lineage>
        <taxon>Bacteria</taxon>
        <taxon>Bacillati</taxon>
        <taxon>Bacillota</taxon>
        <taxon>Bacilli</taxon>
        <taxon>Bacillales</taxon>
        <taxon>Bacillaceae</taxon>
        <taxon>Halobacillus</taxon>
    </lineage>
</organism>
<dbReference type="PANTHER" id="PTHR46401:SF2">
    <property type="entry name" value="GLYCOSYLTRANSFERASE WBBK-RELATED"/>
    <property type="match status" value="1"/>
</dbReference>
<dbReference type="SUPFAM" id="SSF53756">
    <property type="entry name" value="UDP-Glycosyltransferase/glycogen phosphorylase"/>
    <property type="match status" value="1"/>
</dbReference>
<dbReference type="Gene3D" id="3.40.50.2000">
    <property type="entry name" value="Glycogen Phosphorylase B"/>
    <property type="match status" value="2"/>
</dbReference>
<dbReference type="Proteomes" id="UP000460949">
    <property type="component" value="Unassembled WGS sequence"/>
</dbReference>
<dbReference type="AlphaFoldDB" id="A0A845DWA8"/>
<evidence type="ECO:0000259" key="2">
    <source>
        <dbReference type="Pfam" id="PF00534"/>
    </source>
</evidence>
<evidence type="ECO:0000313" key="5">
    <source>
        <dbReference type="Proteomes" id="UP000460949"/>
    </source>
</evidence>
<accession>A0A845DWA8</accession>
<dbReference type="Pfam" id="PF00534">
    <property type="entry name" value="Glycos_transf_1"/>
    <property type="match status" value="1"/>
</dbReference>
<dbReference type="InterPro" id="IPR001296">
    <property type="entry name" value="Glyco_trans_1"/>
</dbReference>
<evidence type="ECO:0000259" key="3">
    <source>
        <dbReference type="Pfam" id="PF13439"/>
    </source>
</evidence>
<evidence type="ECO:0000256" key="1">
    <source>
        <dbReference type="ARBA" id="ARBA00022679"/>
    </source>
</evidence>
<feature type="domain" description="Glycosyltransferase subfamily 4-like N-terminal" evidence="3">
    <location>
        <begin position="25"/>
        <end position="155"/>
    </location>
</feature>
<dbReference type="Pfam" id="PF13439">
    <property type="entry name" value="Glyco_transf_4"/>
    <property type="match status" value="1"/>
</dbReference>
<dbReference type="PANTHER" id="PTHR46401">
    <property type="entry name" value="GLYCOSYLTRANSFERASE WBBK-RELATED"/>
    <property type="match status" value="1"/>
</dbReference>
<protein>
    <submittedName>
        <fullName evidence="4">Glycosyltransferase</fullName>
    </submittedName>
</protein>
<comment type="caution">
    <text evidence="4">The sequence shown here is derived from an EMBL/GenBank/DDBJ whole genome shotgun (WGS) entry which is preliminary data.</text>
</comment>
<dbReference type="EMBL" id="WMET01000003">
    <property type="protein sequence ID" value="MYL20765.1"/>
    <property type="molecule type" value="Genomic_DNA"/>
</dbReference>
<feature type="domain" description="Glycosyl transferase family 1" evidence="2">
    <location>
        <begin position="189"/>
        <end position="352"/>
    </location>
</feature>
<dbReference type="RefSeq" id="WP_160837869.1">
    <property type="nucleotide sequence ID" value="NZ_WMET01000003.1"/>
</dbReference>
<dbReference type="InterPro" id="IPR028098">
    <property type="entry name" value="Glyco_trans_4-like_N"/>
</dbReference>
<reference evidence="4 5" key="1">
    <citation type="submission" date="2019-11" db="EMBL/GenBank/DDBJ databases">
        <title>Genome sequences of 17 halophilic strains isolated from different environments.</title>
        <authorList>
            <person name="Furrow R.E."/>
        </authorList>
    </citation>
    <scope>NUCLEOTIDE SEQUENCE [LARGE SCALE GENOMIC DNA]</scope>
    <source>
        <strain evidence="4 5">22511_23_Filter</strain>
    </source>
</reference>
<dbReference type="GO" id="GO:0016757">
    <property type="term" value="F:glycosyltransferase activity"/>
    <property type="evidence" value="ECO:0007669"/>
    <property type="project" value="InterPro"/>
</dbReference>
<name>A0A845DWA8_9BACI</name>
<evidence type="ECO:0000313" key="4">
    <source>
        <dbReference type="EMBL" id="MYL20765.1"/>
    </source>
</evidence>